<organism evidence="4 5">
    <name type="scientific">Candidatus Raskinella chloraquaticus</name>
    <dbReference type="NCBI Taxonomy" id="1951219"/>
    <lineage>
        <taxon>Bacteria</taxon>
        <taxon>Pseudomonadati</taxon>
        <taxon>Pseudomonadota</taxon>
        <taxon>Alphaproteobacteria</taxon>
        <taxon>Hyphomicrobiales</taxon>
        <taxon>Phreatobacteraceae</taxon>
        <taxon>Candidatus Raskinella</taxon>
    </lineage>
</organism>
<feature type="domain" description="PNPLA" evidence="3">
    <location>
        <begin position="5"/>
        <end position="210"/>
    </location>
</feature>
<evidence type="ECO:0000313" key="5">
    <source>
        <dbReference type="Proteomes" id="UP000192872"/>
    </source>
</evidence>
<dbReference type="GO" id="GO:0055088">
    <property type="term" value="P:lipid homeostasis"/>
    <property type="evidence" value="ECO:0007669"/>
    <property type="project" value="TreeGrafter"/>
</dbReference>
<protein>
    <submittedName>
        <fullName evidence="4">Patatin</fullName>
    </submittedName>
</protein>
<dbReference type="SUPFAM" id="SSF52151">
    <property type="entry name" value="FabD/lysophospholipase-like"/>
    <property type="match status" value="1"/>
</dbReference>
<feature type="active site" description="Nucleophile" evidence="2">
    <location>
        <position position="39"/>
    </location>
</feature>
<dbReference type="GO" id="GO:0004806">
    <property type="term" value="F:triacylglycerol lipase activity"/>
    <property type="evidence" value="ECO:0007669"/>
    <property type="project" value="TreeGrafter"/>
</dbReference>
<gene>
    <name evidence="4" type="ORF">A4S15_05730</name>
</gene>
<evidence type="ECO:0000259" key="3">
    <source>
        <dbReference type="PROSITE" id="PS51635"/>
    </source>
</evidence>
<comment type="caution">
    <text evidence="4">The sequence shown here is derived from an EMBL/GenBank/DDBJ whole genome shotgun (WGS) entry which is preliminary data.</text>
</comment>
<dbReference type="GO" id="GO:0005811">
    <property type="term" value="C:lipid droplet"/>
    <property type="evidence" value="ECO:0007669"/>
    <property type="project" value="TreeGrafter"/>
</dbReference>
<feature type="active site" description="Proton acceptor" evidence="2">
    <location>
        <position position="197"/>
    </location>
</feature>
<dbReference type="Gene3D" id="3.40.1090.10">
    <property type="entry name" value="Cytosolic phospholipase A2 catalytic domain"/>
    <property type="match status" value="2"/>
</dbReference>
<dbReference type="InterPro" id="IPR033562">
    <property type="entry name" value="PLPL"/>
</dbReference>
<evidence type="ECO:0000313" key="4">
    <source>
        <dbReference type="EMBL" id="OQW53260.1"/>
    </source>
</evidence>
<evidence type="ECO:0000256" key="1">
    <source>
        <dbReference type="ARBA" id="ARBA00023098"/>
    </source>
</evidence>
<dbReference type="Proteomes" id="UP000192872">
    <property type="component" value="Unassembled WGS sequence"/>
</dbReference>
<sequence>MFDAMSFAGGGNRCYWQNGVYEVLAERFDLKPSLVVGASAGAWQAVVALLGIGAQVLPKIVAGCDGSVPNIDWRRRHISHDLFPVGALYRSLMEFFVDDQALKKLQAKARVLVAVSRIPRGLPTLLAPVVGIAAYQIEKHLFGPVHPRFGRALGFKAEFLPVTAMVHGRELIDCLIASAGVPPFMPIMRPNGRVALDGGLVDNVPVAPLTEVEAQGGKTLVLLSRLYRNLPIVKGRTYIQPSERIRTGQFDITDGEGIAAAHDLGRHDGAAFVKDFDGSRTRITR</sequence>
<dbReference type="STRING" id="1827387.A4S15_05730"/>
<dbReference type="EMBL" id="LWDL01000010">
    <property type="protein sequence ID" value="OQW53260.1"/>
    <property type="molecule type" value="Genomic_DNA"/>
</dbReference>
<evidence type="ECO:0000256" key="2">
    <source>
        <dbReference type="PROSITE-ProRule" id="PRU01161"/>
    </source>
</evidence>
<keyword evidence="1 2" id="KW-0443">Lipid metabolism</keyword>
<dbReference type="GO" id="GO:0016020">
    <property type="term" value="C:membrane"/>
    <property type="evidence" value="ECO:0007669"/>
    <property type="project" value="TreeGrafter"/>
</dbReference>
<dbReference type="AlphaFoldDB" id="A0A1W9I0W8"/>
<feature type="short sequence motif" description="GXSXG" evidence="2">
    <location>
        <begin position="37"/>
        <end position="41"/>
    </location>
</feature>
<comment type="caution">
    <text evidence="2">Lacks conserved residue(s) required for the propagation of feature annotation.</text>
</comment>
<keyword evidence="2" id="KW-0442">Lipid degradation</keyword>
<keyword evidence="2" id="KW-0378">Hydrolase</keyword>
<dbReference type="InterPro" id="IPR002641">
    <property type="entry name" value="PNPLA_dom"/>
</dbReference>
<proteinExistence type="predicted"/>
<accession>A0A1W9I0W8</accession>
<dbReference type="PANTHER" id="PTHR12406:SF7">
    <property type="entry name" value="PATATIN-LIKE PHOSPHOLIPASE DOMAIN-CONTAINING PROTEIN 4"/>
    <property type="match status" value="1"/>
</dbReference>
<dbReference type="GO" id="GO:0005737">
    <property type="term" value="C:cytoplasm"/>
    <property type="evidence" value="ECO:0007669"/>
    <property type="project" value="TreeGrafter"/>
</dbReference>
<name>A0A1W9I0W8_9HYPH</name>
<dbReference type="PANTHER" id="PTHR12406">
    <property type="entry name" value="CALCIUM-INDEPENDENT PHOSPHOLIPASE A2 IPLA2 -RELATED"/>
    <property type="match status" value="1"/>
</dbReference>
<dbReference type="InterPro" id="IPR016035">
    <property type="entry name" value="Acyl_Trfase/lysoPLipase"/>
</dbReference>
<dbReference type="GO" id="GO:0019433">
    <property type="term" value="P:triglyceride catabolic process"/>
    <property type="evidence" value="ECO:0007669"/>
    <property type="project" value="TreeGrafter"/>
</dbReference>
<dbReference type="PROSITE" id="PS51635">
    <property type="entry name" value="PNPLA"/>
    <property type="match status" value="1"/>
</dbReference>
<dbReference type="Pfam" id="PF01734">
    <property type="entry name" value="Patatin"/>
    <property type="match status" value="1"/>
</dbReference>
<feature type="short sequence motif" description="DGA/G" evidence="2">
    <location>
        <begin position="197"/>
        <end position="199"/>
    </location>
</feature>
<reference evidence="4 5" key="1">
    <citation type="journal article" date="2017" name="Water Res.">
        <title>Comammox in drinking water systems.</title>
        <authorList>
            <person name="Wang Y."/>
            <person name="Ma L."/>
            <person name="Mao Y."/>
            <person name="Jiang X."/>
            <person name="Xia Y."/>
            <person name="Yu K."/>
            <person name="Li B."/>
            <person name="Zhang T."/>
        </authorList>
    </citation>
    <scope>NUCLEOTIDE SEQUENCE [LARGE SCALE GENOMIC DNA]</scope>
    <source>
        <strain evidence="4">SG_bin8</strain>
    </source>
</reference>